<keyword evidence="2" id="KW-0479">Metal-binding</keyword>
<keyword evidence="3" id="KW-0862">Zinc</keyword>
<dbReference type="Gene3D" id="3.90.180.10">
    <property type="entry name" value="Medium-chain alcohol dehydrogenases, catalytic domain"/>
    <property type="match status" value="1"/>
</dbReference>
<evidence type="ECO:0000313" key="7">
    <source>
        <dbReference type="Proteomes" id="UP000671914"/>
    </source>
</evidence>
<feature type="domain" description="Alcohol dehydrogenase-like C-terminal" evidence="4">
    <location>
        <begin position="180"/>
        <end position="291"/>
    </location>
</feature>
<organism evidence="6 7">
    <name type="scientific">Agromyces archimandritae</name>
    <dbReference type="NCBI Taxonomy" id="2781962"/>
    <lineage>
        <taxon>Bacteria</taxon>
        <taxon>Bacillati</taxon>
        <taxon>Actinomycetota</taxon>
        <taxon>Actinomycetes</taxon>
        <taxon>Micrococcales</taxon>
        <taxon>Microbacteriaceae</taxon>
        <taxon>Agromyces</taxon>
    </lineage>
</organism>
<evidence type="ECO:0000256" key="3">
    <source>
        <dbReference type="ARBA" id="ARBA00022833"/>
    </source>
</evidence>
<dbReference type="InterPro" id="IPR013154">
    <property type="entry name" value="ADH-like_N"/>
</dbReference>
<dbReference type="GO" id="GO:0046872">
    <property type="term" value="F:metal ion binding"/>
    <property type="evidence" value="ECO:0007669"/>
    <property type="project" value="UniProtKB-KW"/>
</dbReference>
<dbReference type="InterPro" id="IPR013149">
    <property type="entry name" value="ADH-like_C"/>
</dbReference>
<dbReference type="RefSeq" id="WP_210897918.1">
    <property type="nucleotide sequence ID" value="NZ_CP071696.1"/>
</dbReference>
<dbReference type="SUPFAM" id="SSF50129">
    <property type="entry name" value="GroES-like"/>
    <property type="match status" value="1"/>
</dbReference>
<evidence type="ECO:0000259" key="5">
    <source>
        <dbReference type="Pfam" id="PF08240"/>
    </source>
</evidence>
<dbReference type="PANTHER" id="PTHR42813">
    <property type="entry name" value="ZINC-TYPE ALCOHOL DEHYDROGENASE-LIKE"/>
    <property type="match status" value="1"/>
</dbReference>
<dbReference type="AlphaFoldDB" id="A0A975INM1"/>
<name>A0A975INM1_9MICO</name>
<evidence type="ECO:0000256" key="2">
    <source>
        <dbReference type="ARBA" id="ARBA00022723"/>
    </source>
</evidence>
<dbReference type="Gene3D" id="3.40.50.720">
    <property type="entry name" value="NAD(P)-binding Rossmann-like Domain"/>
    <property type="match status" value="1"/>
</dbReference>
<sequence>MRSSWASGPYEIAIAEVEEPTILDPHDVVVDIAYAAICGSDLWPYRGLVPKHAAGSTGHEFLGVVSEVGAEVVGFRIGDAVIAPFMHADGRCPECRGGLPSQCAQGGLWGRDGAGAQAERIRVPHADATLVALPWTFGELDDELARRLLPLADVFATGYHGAILAGVSPGDTVAVVGDGAVGISAAVGARKLGAARVLLLGEQEDRLRIAEGYGVETVQVTRDEPGPEQFVARHPELRVDRVVEAVGMQAAFDTALGIVRIGGSVGFVGVPHAVDPVPPMQLFGKALHLAGGTAPARVYLDRFVAETAAGQLDMSPLIDLVLPFDEIAAGYEAMHTGAALKVGLRVR</sequence>
<keyword evidence="7" id="KW-1185">Reference proteome</keyword>
<dbReference type="Pfam" id="PF08240">
    <property type="entry name" value="ADH_N"/>
    <property type="match status" value="1"/>
</dbReference>
<comment type="cofactor">
    <cofactor evidence="1">
        <name>Zn(2+)</name>
        <dbReference type="ChEBI" id="CHEBI:29105"/>
    </cofactor>
</comment>
<dbReference type="EMBL" id="CP071696">
    <property type="protein sequence ID" value="QTX04384.1"/>
    <property type="molecule type" value="Genomic_DNA"/>
</dbReference>
<gene>
    <name evidence="6" type="ORF">G127AT_14095</name>
</gene>
<proteinExistence type="predicted"/>
<evidence type="ECO:0000256" key="1">
    <source>
        <dbReference type="ARBA" id="ARBA00001947"/>
    </source>
</evidence>
<dbReference type="KEGG" id="aarc:G127AT_14095"/>
<evidence type="ECO:0000259" key="4">
    <source>
        <dbReference type="Pfam" id="PF00107"/>
    </source>
</evidence>
<reference evidence="6" key="1">
    <citation type="submission" date="2021-03" db="EMBL/GenBank/DDBJ databases">
        <title>Agromyces archimandritus sp. nov., isolated from the cockroach Archimandrita tessellata.</title>
        <authorList>
            <person name="Guzman J."/>
            <person name="Ortuzar M."/>
            <person name="Poehlein A."/>
            <person name="Daniel R."/>
            <person name="Trujillo M."/>
            <person name="Vilcinskas A."/>
        </authorList>
    </citation>
    <scope>NUCLEOTIDE SEQUENCE</scope>
    <source>
        <strain evidence="6">G127AT</strain>
    </source>
</reference>
<dbReference type="Proteomes" id="UP000671914">
    <property type="component" value="Chromosome"/>
</dbReference>
<feature type="domain" description="Alcohol dehydrogenase-like N-terminal" evidence="5">
    <location>
        <begin position="25"/>
        <end position="128"/>
    </location>
</feature>
<dbReference type="Pfam" id="PF00107">
    <property type="entry name" value="ADH_zinc_N"/>
    <property type="match status" value="1"/>
</dbReference>
<dbReference type="InterPro" id="IPR036291">
    <property type="entry name" value="NAD(P)-bd_dom_sf"/>
</dbReference>
<dbReference type="PANTHER" id="PTHR42813:SF2">
    <property type="entry name" value="DEHYDROGENASE, ZINC-CONTAINING, PUTATIVE (AFU_ORTHOLOGUE AFUA_2G02810)-RELATED"/>
    <property type="match status" value="1"/>
</dbReference>
<accession>A0A975INM1</accession>
<dbReference type="InterPro" id="IPR011032">
    <property type="entry name" value="GroES-like_sf"/>
</dbReference>
<evidence type="ECO:0000313" key="6">
    <source>
        <dbReference type="EMBL" id="QTX04384.1"/>
    </source>
</evidence>
<dbReference type="SUPFAM" id="SSF51735">
    <property type="entry name" value="NAD(P)-binding Rossmann-fold domains"/>
    <property type="match status" value="1"/>
</dbReference>
<protein>
    <submittedName>
        <fullName evidence="6">Alcohol dehydrogenase catalytic domain-containing protein</fullName>
    </submittedName>
</protein>